<proteinExistence type="predicted"/>
<comment type="caution">
    <text evidence="1">The sequence shown here is derived from an EMBL/GenBank/DDBJ whole genome shotgun (WGS) entry which is preliminary data.</text>
</comment>
<evidence type="ECO:0000313" key="2">
    <source>
        <dbReference type="Proteomes" id="UP001152604"/>
    </source>
</evidence>
<dbReference type="EMBL" id="CAKXZS010000011">
    <property type="protein sequence ID" value="CAH2397551.1"/>
    <property type="molecule type" value="Genomic_DNA"/>
</dbReference>
<gene>
    <name evidence="1" type="ORF">MES4922_190285</name>
</gene>
<name>A0ABM9DLP0_9HYPH</name>
<accession>A0ABM9DLP0</accession>
<evidence type="ECO:0008006" key="3">
    <source>
        <dbReference type="Google" id="ProtNLM"/>
    </source>
</evidence>
<protein>
    <recommendedName>
        <fullName evidence="3">Transposase DDE domain-containing protein</fullName>
    </recommendedName>
</protein>
<sequence length="125" mass="14542">MLRCTPGITTNHPVWTHFSKGYNINQYFTLKAFYIFTRIQQDNSQPPGPKSDMPKISLKKALDFPRLPIICHERATKGQNLRRIGLLFSQFMTRLFQALKELCVAMQHFFGIVRQTIRSTYGVYA</sequence>
<dbReference type="Proteomes" id="UP001152604">
    <property type="component" value="Unassembled WGS sequence"/>
</dbReference>
<evidence type="ECO:0000313" key="1">
    <source>
        <dbReference type="EMBL" id="CAH2397551.1"/>
    </source>
</evidence>
<keyword evidence="2" id="KW-1185">Reference proteome</keyword>
<reference evidence="1" key="1">
    <citation type="submission" date="2022-03" db="EMBL/GenBank/DDBJ databases">
        <authorList>
            <person name="Brunel B."/>
        </authorList>
    </citation>
    <scope>NUCLEOTIDE SEQUENCE</scope>
    <source>
        <strain evidence="1">STM4922sample</strain>
    </source>
</reference>
<organism evidence="1 2">
    <name type="scientific">Mesorhizobium ventifaucium</name>
    <dbReference type="NCBI Taxonomy" id="666020"/>
    <lineage>
        <taxon>Bacteria</taxon>
        <taxon>Pseudomonadati</taxon>
        <taxon>Pseudomonadota</taxon>
        <taxon>Alphaproteobacteria</taxon>
        <taxon>Hyphomicrobiales</taxon>
        <taxon>Phyllobacteriaceae</taxon>
        <taxon>Mesorhizobium</taxon>
    </lineage>
</organism>